<protein>
    <submittedName>
        <fullName evidence="1">Uncharacterized protein</fullName>
    </submittedName>
</protein>
<evidence type="ECO:0000313" key="2">
    <source>
        <dbReference type="Proteomes" id="UP000799766"/>
    </source>
</evidence>
<dbReference type="EMBL" id="MU001688">
    <property type="protein sequence ID" value="KAF2455133.1"/>
    <property type="molecule type" value="Genomic_DNA"/>
</dbReference>
<evidence type="ECO:0000313" key="1">
    <source>
        <dbReference type="EMBL" id="KAF2455133.1"/>
    </source>
</evidence>
<reference evidence="1" key="1">
    <citation type="journal article" date="2020" name="Stud. Mycol.">
        <title>101 Dothideomycetes genomes: a test case for predicting lifestyles and emergence of pathogens.</title>
        <authorList>
            <person name="Haridas S."/>
            <person name="Albert R."/>
            <person name="Binder M."/>
            <person name="Bloem J."/>
            <person name="Labutti K."/>
            <person name="Salamov A."/>
            <person name="Andreopoulos B."/>
            <person name="Baker S."/>
            <person name="Barry K."/>
            <person name="Bills G."/>
            <person name="Bluhm B."/>
            <person name="Cannon C."/>
            <person name="Castanera R."/>
            <person name="Culley D."/>
            <person name="Daum C."/>
            <person name="Ezra D."/>
            <person name="Gonzalez J."/>
            <person name="Henrissat B."/>
            <person name="Kuo A."/>
            <person name="Liang C."/>
            <person name="Lipzen A."/>
            <person name="Lutzoni F."/>
            <person name="Magnuson J."/>
            <person name="Mondo S."/>
            <person name="Nolan M."/>
            <person name="Ohm R."/>
            <person name="Pangilinan J."/>
            <person name="Park H.-J."/>
            <person name="Ramirez L."/>
            <person name="Alfaro M."/>
            <person name="Sun H."/>
            <person name="Tritt A."/>
            <person name="Yoshinaga Y."/>
            <person name="Zwiers L.-H."/>
            <person name="Turgeon B."/>
            <person name="Goodwin S."/>
            <person name="Spatafora J."/>
            <person name="Crous P."/>
            <person name="Grigoriev I."/>
        </authorList>
    </citation>
    <scope>NUCLEOTIDE SEQUENCE</scope>
    <source>
        <strain evidence="1">ATCC 16933</strain>
    </source>
</reference>
<dbReference type="AlphaFoldDB" id="A0A6A6NV45"/>
<keyword evidence="2" id="KW-1185">Reference proteome</keyword>
<proteinExistence type="predicted"/>
<name>A0A6A6NV45_9PEZI</name>
<sequence>MHVPWEAEILSSRLGGSWLADRRGGNALQRLIIAREGERNGAGLGGQAGTRKKESPAAVRMLGQGVAGQRIGLLGVPLRPMVGSSAAYPRRRWRITTGSQPNQTIPKADAPHSRTVSRVTTEVKCPVQKQQMTSQSGRHLTRGYRRVVCFRYS</sequence>
<dbReference type="Proteomes" id="UP000799766">
    <property type="component" value="Unassembled WGS sequence"/>
</dbReference>
<accession>A0A6A6NV45</accession>
<organism evidence="1 2">
    <name type="scientific">Lineolata rhizophorae</name>
    <dbReference type="NCBI Taxonomy" id="578093"/>
    <lineage>
        <taxon>Eukaryota</taxon>
        <taxon>Fungi</taxon>
        <taxon>Dikarya</taxon>
        <taxon>Ascomycota</taxon>
        <taxon>Pezizomycotina</taxon>
        <taxon>Dothideomycetes</taxon>
        <taxon>Dothideomycetes incertae sedis</taxon>
        <taxon>Lineolatales</taxon>
        <taxon>Lineolataceae</taxon>
        <taxon>Lineolata</taxon>
    </lineage>
</organism>
<gene>
    <name evidence="1" type="ORF">BDY21DRAFT_351334</name>
</gene>